<comment type="similarity">
    <text evidence="2 8">Belongs to the 4-toluene sulfonate uptake permease (TSUP) (TC 2.A.102) family.</text>
</comment>
<keyword evidence="6 8" id="KW-1133">Transmembrane helix</keyword>
<feature type="transmembrane region" description="Helical" evidence="8">
    <location>
        <begin position="133"/>
        <end position="156"/>
    </location>
</feature>
<reference evidence="9 10" key="1">
    <citation type="submission" date="2020-02" db="EMBL/GenBank/DDBJ databases">
        <title>Genome sequence of Roseobacter ponti.</title>
        <authorList>
            <person name="Hollensteiner J."/>
            <person name="Schneider D."/>
            <person name="Poehlein A."/>
            <person name="Daniel R."/>
        </authorList>
    </citation>
    <scope>NUCLEOTIDE SEQUENCE [LARGE SCALE GENOMIC DNA]</scope>
    <source>
        <strain evidence="9 10">DSM 106830</strain>
    </source>
</reference>
<evidence type="ECO:0000256" key="1">
    <source>
        <dbReference type="ARBA" id="ARBA00004651"/>
    </source>
</evidence>
<dbReference type="AlphaFoldDB" id="A0A858ST99"/>
<keyword evidence="10" id="KW-1185">Reference proteome</keyword>
<evidence type="ECO:0000256" key="7">
    <source>
        <dbReference type="ARBA" id="ARBA00023136"/>
    </source>
</evidence>
<dbReference type="EMBL" id="CP048788">
    <property type="protein sequence ID" value="QJF51168.1"/>
    <property type="molecule type" value="Genomic_DNA"/>
</dbReference>
<evidence type="ECO:0000256" key="2">
    <source>
        <dbReference type="ARBA" id="ARBA00009142"/>
    </source>
</evidence>
<feature type="transmembrane region" description="Helical" evidence="8">
    <location>
        <begin position="72"/>
        <end position="99"/>
    </location>
</feature>
<feature type="transmembrane region" description="Helical" evidence="8">
    <location>
        <begin position="38"/>
        <end position="60"/>
    </location>
</feature>
<evidence type="ECO:0000256" key="5">
    <source>
        <dbReference type="ARBA" id="ARBA00022692"/>
    </source>
</evidence>
<keyword evidence="7 8" id="KW-0472">Membrane</keyword>
<evidence type="ECO:0000256" key="3">
    <source>
        <dbReference type="ARBA" id="ARBA00022448"/>
    </source>
</evidence>
<keyword evidence="4 8" id="KW-1003">Cell membrane</keyword>
<organism evidence="9 10">
    <name type="scientific">Roseobacter ponti</name>
    <dbReference type="NCBI Taxonomy" id="1891787"/>
    <lineage>
        <taxon>Bacteria</taxon>
        <taxon>Pseudomonadati</taxon>
        <taxon>Pseudomonadota</taxon>
        <taxon>Alphaproteobacteria</taxon>
        <taxon>Rhodobacterales</taxon>
        <taxon>Roseobacteraceae</taxon>
        <taxon>Roseobacter</taxon>
    </lineage>
</organism>
<evidence type="ECO:0000313" key="9">
    <source>
        <dbReference type="EMBL" id="QJF51168.1"/>
    </source>
</evidence>
<dbReference type="Proteomes" id="UP000503308">
    <property type="component" value="Chromosome"/>
</dbReference>
<dbReference type="PANTHER" id="PTHR30269">
    <property type="entry name" value="TRANSMEMBRANE PROTEIN YFCA"/>
    <property type="match status" value="1"/>
</dbReference>
<feature type="transmembrane region" description="Helical" evidence="8">
    <location>
        <begin position="225"/>
        <end position="245"/>
    </location>
</feature>
<dbReference type="InterPro" id="IPR002781">
    <property type="entry name" value="TM_pro_TauE-like"/>
</dbReference>
<dbReference type="KEGG" id="rpon:G3256_08345"/>
<evidence type="ECO:0000313" key="10">
    <source>
        <dbReference type="Proteomes" id="UP000503308"/>
    </source>
</evidence>
<dbReference type="InterPro" id="IPR052017">
    <property type="entry name" value="TSUP"/>
</dbReference>
<dbReference type="RefSeq" id="WP_169640383.1">
    <property type="nucleotide sequence ID" value="NZ_CP048788.1"/>
</dbReference>
<dbReference type="Pfam" id="PF01925">
    <property type="entry name" value="TauE"/>
    <property type="match status" value="1"/>
</dbReference>
<feature type="transmembrane region" description="Helical" evidence="8">
    <location>
        <begin position="105"/>
        <end position="121"/>
    </location>
</feature>
<feature type="transmembrane region" description="Helical" evidence="8">
    <location>
        <begin position="12"/>
        <end position="32"/>
    </location>
</feature>
<dbReference type="GO" id="GO:0005886">
    <property type="term" value="C:plasma membrane"/>
    <property type="evidence" value="ECO:0007669"/>
    <property type="project" value="UniProtKB-SubCell"/>
</dbReference>
<evidence type="ECO:0000256" key="8">
    <source>
        <dbReference type="RuleBase" id="RU363041"/>
    </source>
</evidence>
<name>A0A858ST99_9RHOB</name>
<evidence type="ECO:0000256" key="6">
    <source>
        <dbReference type="ARBA" id="ARBA00022989"/>
    </source>
</evidence>
<keyword evidence="3" id="KW-0813">Transport</keyword>
<keyword evidence="5 8" id="KW-0812">Transmembrane</keyword>
<comment type="subcellular location">
    <subcellularLocation>
        <location evidence="1 8">Cell membrane</location>
        <topology evidence="1 8">Multi-pass membrane protein</topology>
    </subcellularLocation>
</comment>
<accession>A0A858ST99</accession>
<sequence length="255" mass="26793">MSWEIMHGGLGPGVAAGLSAVSFLCSLITAAFGIGGGAVMLGVMAVFLPAPAIIPLHGLVQLGSNVGRTALFIKYIHTATVVPFLIGSCVGVAIGGTFVVQLNPGMIRVGVGLFILWTILFKPPASMRSSAAVTGLFSSFLTMFFGGTGPFVAAYVKTLDLDRLGYSATHALLMTAQHLFKTIAFALLGFAFAHWLGLVALLIGSGFLGTVAGRHILLRIDERKFRVALNAVLFLLALQLIIWGGTRLFQDYAPG</sequence>
<protein>
    <recommendedName>
        <fullName evidence="8">Probable membrane transporter protein</fullName>
    </recommendedName>
</protein>
<gene>
    <name evidence="9" type="ORF">G3256_08345</name>
</gene>
<proteinExistence type="inferred from homology"/>
<feature type="transmembrane region" description="Helical" evidence="8">
    <location>
        <begin position="183"/>
        <end position="213"/>
    </location>
</feature>
<evidence type="ECO:0000256" key="4">
    <source>
        <dbReference type="ARBA" id="ARBA00022475"/>
    </source>
</evidence>
<dbReference type="PANTHER" id="PTHR30269:SF37">
    <property type="entry name" value="MEMBRANE TRANSPORTER PROTEIN"/>
    <property type="match status" value="1"/>
</dbReference>